<dbReference type="EMBL" id="CAAHFH010000001">
    <property type="protein sequence ID" value="VGO19018.1"/>
    <property type="molecule type" value="Genomic_DNA"/>
</dbReference>
<evidence type="ECO:0000313" key="1">
    <source>
        <dbReference type="EMBL" id="VGO19018.1"/>
    </source>
</evidence>
<protein>
    <submittedName>
        <fullName evidence="1">Uncharacterized protein</fullName>
    </submittedName>
</protein>
<organism evidence="1 2">
    <name type="scientific">Pontiella sulfatireligans</name>
    <dbReference type="NCBI Taxonomy" id="2750658"/>
    <lineage>
        <taxon>Bacteria</taxon>
        <taxon>Pseudomonadati</taxon>
        <taxon>Kiritimatiellota</taxon>
        <taxon>Kiritimatiellia</taxon>
        <taxon>Kiritimatiellales</taxon>
        <taxon>Pontiellaceae</taxon>
        <taxon>Pontiella</taxon>
    </lineage>
</organism>
<dbReference type="AlphaFoldDB" id="A0A6C2UFX8"/>
<name>A0A6C2UFX8_9BACT</name>
<gene>
    <name evidence="1" type="ORF">SCARR_01072</name>
</gene>
<reference evidence="1 2" key="1">
    <citation type="submission" date="2019-04" db="EMBL/GenBank/DDBJ databases">
        <authorList>
            <person name="Van Vliet M D."/>
        </authorList>
    </citation>
    <scope>NUCLEOTIDE SEQUENCE [LARGE SCALE GENOMIC DNA]</scope>
    <source>
        <strain evidence="1 2">F21</strain>
    </source>
</reference>
<evidence type="ECO:0000313" key="2">
    <source>
        <dbReference type="Proteomes" id="UP000346198"/>
    </source>
</evidence>
<dbReference type="RefSeq" id="WP_136060452.1">
    <property type="nucleotide sequence ID" value="NZ_CAAHFH010000001.1"/>
</dbReference>
<keyword evidence="2" id="KW-1185">Reference proteome</keyword>
<dbReference type="Proteomes" id="UP000346198">
    <property type="component" value="Unassembled WGS sequence"/>
</dbReference>
<proteinExistence type="predicted"/>
<sequence length="79" mass="8569">MQTTEIPTAITTAATAMLQPYAPGLTSAGLVAAITYRPDEEKIERLLTRKDTASRLSISVVTLDRMIRRAGAAGDERYT</sequence>
<accession>A0A6C2UFX8</accession>